<dbReference type="GO" id="GO:0032958">
    <property type="term" value="P:inositol phosphate biosynthetic process"/>
    <property type="evidence" value="ECO:0007669"/>
    <property type="project" value="TreeGrafter"/>
</dbReference>
<gene>
    <name evidence="8" type="ORF">FWK35_00029628</name>
</gene>
<dbReference type="OrthoDB" id="272370at2759"/>
<sequence>MMEPGAVTRLLTCPKQMTLLDKEWRYKGEGNANVVLSLPADGKVVRVMKEADDCDEETATATAETLLVRLRFFYAVKRLFFTDRRSVFPRCWHVDVPVPRRVAAEELREIDRLLRPDRPAGRKHKRLSCAAGLVAVCPDYTTLPPADEPSDDPTDVWCVEIKPKQGWVHEDDRDRARSTSAMCPFCVHQHLKLCRGDIRWPSRYCPLDMFSGRRERVRRAVGRLLPNPQNNLKIFVNGKPLVARDNGFLDAAGRAMGNVKRFCELVADALLDDDSEPNGPSAADERDDDSDDDFWCFRSPTLGCDFRSVPMPRHCVLNEILTMQRMQTTGFAAVCAEYDDECARDPHQFGHVARLRDHDGQATVLSPVDGYLVAATARDCSVFVTFRLHRNSFGGFNRSEVLVRVSDLDPKPRSTVDKHRIRNAEVASACQRYSVGNTIVRHIGPVPF</sequence>
<keyword evidence="9" id="KW-1185">Reference proteome</keyword>
<keyword evidence="6 7" id="KW-0067">ATP-binding</keyword>
<dbReference type="InterPro" id="IPR009286">
    <property type="entry name" value="Ins_P5_2-kin"/>
</dbReference>
<evidence type="ECO:0000256" key="1">
    <source>
        <dbReference type="ARBA" id="ARBA00007229"/>
    </source>
</evidence>
<comment type="caution">
    <text evidence="8">The sequence shown here is derived from an EMBL/GenBank/DDBJ whole genome shotgun (WGS) entry which is preliminary data.</text>
</comment>
<name>A0A6G0WWI4_APHCR</name>
<evidence type="ECO:0000256" key="6">
    <source>
        <dbReference type="ARBA" id="ARBA00022840"/>
    </source>
</evidence>
<dbReference type="GO" id="GO:0035299">
    <property type="term" value="F:inositol-1,3,4,5,6-pentakisphosphate 2-kinase activity"/>
    <property type="evidence" value="ECO:0007669"/>
    <property type="project" value="UniProtKB-EC"/>
</dbReference>
<organism evidence="8 9">
    <name type="scientific">Aphis craccivora</name>
    <name type="common">Cowpea aphid</name>
    <dbReference type="NCBI Taxonomy" id="307492"/>
    <lineage>
        <taxon>Eukaryota</taxon>
        <taxon>Metazoa</taxon>
        <taxon>Ecdysozoa</taxon>
        <taxon>Arthropoda</taxon>
        <taxon>Hexapoda</taxon>
        <taxon>Insecta</taxon>
        <taxon>Pterygota</taxon>
        <taxon>Neoptera</taxon>
        <taxon>Paraneoptera</taxon>
        <taxon>Hemiptera</taxon>
        <taxon>Sternorrhyncha</taxon>
        <taxon>Aphidomorpha</taxon>
        <taxon>Aphidoidea</taxon>
        <taxon>Aphididae</taxon>
        <taxon>Aphidini</taxon>
        <taxon>Aphis</taxon>
        <taxon>Aphis</taxon>
    </lineage>
</organism>
<keyword evidence="4 7" id="KW-0547">Nucleotide-binding</keyword>
<reference evidence="8 9" key="1">
    <citation type="submission" date="2019-08" db="EMBL/GenBank/DDBJ databases">
        <title>Whole genome of Aphis craccivora.</title>
        <authorList>
            <person name="Voronova N.V."/>
            <person name="Shulinski R.S."/>
            <person name="Bandarenka Y.V."/>
            <person name="Zhorov D.G."/>
            <person name="Warner D."/>
        </authorList>
    </citation>
    <scope>NUCLEOTIDE SEQUENCE [LARGE SCALE GENOMIC DNA]</scope>
    <source>
        <strain evidence="8">180601</strain>
        <tissue evidence="8">Whole Body</tissue>
    </source>
</reference>
<dbReference type="GO" id="GO:0005634">
    <property type="term" value="C:nucleus"/>
    <property type="evidence" value="ECO:0007669"/>
    <property type="project" value="TreeGrafter"/>
</dbReference>
<dbReference type="PANTHER" id="PTHR14456:SF2">
    <property type="entry name" value="INOSITOL-PENTAKISPHOSPHATE 2-KINASE"/>
    <property type="match status" value="1"/>
</dbReference>
<dbReference type="AlphaFoldDB" id="A0A6G0WWI4"/>
<evidence type="ECO:0000256" key="7">
    <source>
        <dbReference type="RuleBase" id="RU364126"/>
    </source>
</evidence>
<dbReference type="Proteomes" id="UP000478052">
    <property type="component" value="Unassembled WGS sequence"/>
</dbReference>
<protein>
    <recommendedName>
        <fullName evidence="2 7">Inositol-pentakisphosphate 2-kinase</fullName>
        <ecNumber evidence="2 7">2.7.1.158</ecNumber>
    </recommendedName>
</protein>
<evidence type="ECO:0000256" key="4">
    <source>
        <dbReference type="ARBA" id="ARBA00022741"/>
    </source>
</evidence>
<dbReference type="InterPro" id="IPR043001">
    <property type="entry name" value="IP5_2-K_N_lobe"/>
</dbReference>
<dbReference type="PANTHER" id="PTHR14456">
    <property type="entry name" value="INOSITOL POLYPHOSPHATE KINASE 1"/>
    <property type="match status" value="1"/>
</dbReference>
<evidence type="ECO:0000256" key="5">
    <source>
        <dbReference type="ARBA" id="ARBA00022777"/>
    </source>
</evidence>
<dbReference type="EMBL" id="VUJU01008369">
    <property type="protein sequence ID" value="KAF0731831.1"/>
    <property type="molecule type" value="Genomic_DNA"/>
</dbReference>
<comment type="catalytic activity">
    <reaction evidence="7">
        <text>1D-myo-inositol 1,3,4,5,6-pentakisphosphate + ATP = 1D-myo-inositol hexakisphosphate + ADP + H(+)</text>
        <dbReference type="Rhea" id="RHEA:20313"/>
        <dbReference type="ChEBI" id="CHEBI:15378"/>
        <dbReference type="ChEBI" id="CHEBI:30616"/>
        <dbReference type="ChEBI" id="CHEBI:57733"/>
        <dbReference type="ChEBI" id="CHEBI:58130"/>
        <dbReference type="ChEBI" id="CHEBI:456216"/>
        <dbReference type="EC" id="2.7.1.158"/>
    </reaction>
</comment>
<evidence type="ECO:0000313" key="8">
    <source>
        <dbReference type="EMBL" id="KAF0731831.1"/>
    </source>
</evidence>
<dbReference type="EC" id="2.7.1.158" evidence="2 7"/>
<accession>A0A6G0WWI4</accession>
<dbReference type="Pfam" id="PF06090">
    <property type="entry name" value="Ins_P5_2-kin"/>
    <property type="match status" value="1"/>
</dbReference>
<evidence type="ECO:0000256" key="3">
    <source>
        <dbReference type="ARBA" id="ARBA00022679"/>
    </source>
</evidence>
<evidence type="ECO:0000256" key="2">
    <source>
        <dbReference type="ARBA" id="ARBA00012023"/>
    </source>
</evidence>
<keyword evidence="3 7" id="KW-0808">Transferase</keyword>
<evidence type="ECO:0000313" key="9">
    <source>
        <dbReference type="Proteomes" id="UP000478052"/>
    </source>
</evidence>
<proteinExistence type="inferred from homology"/>
<comment type="domain">
    <text evidence="7">The EXKPK motif is conserved in inositol-pentakisphosphate 2-kinases of both family 1 and 2.</text>
</comment>
<comment type="similarity">
    <text evidence="1">Belongs to the IPK1 type 2 family.</text>
</comment>
<comment type="function">
    <text evidence="7">Phosphorylates Ins(1,3,4,5,6)P5 at position 2 to form Ins(1,2,3,4,5,6)P6 (InsP6 or phytate).</text>
</comment>
<dbReference type="Gene3D" id="3.30.200.110">
    <property type="entry name" value="Inositol-pentakisphosphate 2-kinase, N-lobe"/>
    <property type="match status" value="1"/>
</dbReference>
<keyword evidence="5 7" id="KW-0418">Kinase</keyword>
<dbReference type="GO" id="GO:0005524">
    <property type="term" value="F:ATP binding"/>
    <property type="evidence" value="ECO:0007669"/>
    <property type="project" value="UniProtKB-KW"/>
</dbReference>